<dbReference type="Proteomes" id="UP000324222">
    <property type="component" value="Unassembled WGS sequence"/>
</dbReference>
<protein>
    <submittedName>
        <fullName evidence="1">Uncharacterized protein</fullName>
    </submittedName>
</protein>
<sequence length="175" mass="19404">MKIFKEVSYVLTWRKFGSLTSTCKTEDLQKVALQASTKSQWLSSCFTTVNSSIPKVGSSPQVSKVFSCLFLIKKKANGCGSPLFVKKRIFHSDVSTAAECGVTKFGGEGISVCGAREEKDYPRDLKFQNNYRWSESNSVGKKTALIHIDTQLAPLATPFLLQTLTKPPITHFELD</sequence>
<accession>A0A5B7CMG4</accession>
<reference evidence="1 2" key="1">
    <citation type="submission" date="2019-05" db="EMBL/GenBank/DDBJ databases">
        <title>Another draft genome of Portunus trituberculatus and its Hox gene families provides insights of decapod evolution.</title>
        <authorList>
            <person name="Jeong J.-H."/>
            <person name="Song I."/>
            <person name="Kim S."/>
            <person name="Choi T."/>
            <person name="Kim D."/>
            <person name="Ryu S."/>
            <person name="Kim W."/>
        </authorList>
    </citation>
    <scope>NUCLEOTIDE SEQUENCE [LARGE SCALE GENOMIC DNA]</scope>
    <source>
        <tissue evidence="1">Muscle</tissue>
    </source>
</reference>
<name>A0A5B7CMG4_PORTR</name>
<gene>
    <name evidence="1" type="ORF">E2C01_003018</name>
</gene>
<keyword evidence="2" id="KW-1185">Reference proteome</keyword>
<evidence type="ECO:0000313" key="2">
    <source>
        <dbReference type="Proteomes" id="UP000324222"/>
    </source>
</evidence>
<proteinExistence type="predicted"/>
<dbReference type="EMBL" id="VSRR010000115">
    <property type="protein sequence ID" value="MPC10385.1"/>
    <property type="molecule type" value="Genomic_DNA"/>
</dbReference>
<organism evidence="1 2">
    <name type="scientific">Portunus trituberculatus</name>
    <name type="common">Swimming crab</name>
    <name type="synonym">Neptunus trituberculatus</name>
    <dbReference type="NCBI Taxonomy" id="210409"/>
    <lineage>
        <taxon>Eukaryota</taxon>
        <taxon>Metazoa</taxon>
        <taxon>Ecdysozoa</taxon>
        <taxon>Arthropoda</taxon>
        <taxon>Crustacea</taxon>
        <taxon>Multicrustacea</taxon>
        <taxon>Malacostraca</taxon>
        <taxon>Eumalacostraca</taxon>
        <taxon>Eucarida</taxon>
        <taxon>Decapoda</taxon>
        <taxon>Pleocyemata</taxon>
        <taxon>Brachyura</taxon>
        <taxon>Eubrachyura</taxon>
        <taxon>Portunoidea</taxon>
        <taxon>Portunidae</taxon>
        <taxon>Portuninae</taxon>
        <taxon>Portunus</taxon>
    </lineage>
</organism>
<evidence type="ECO:0000313" key="1">
    <source>
        <dbReference type="EMBL" id="MPC10385.1"/>
    </source>
</evidence>
<comment type="caution">
    <text evidence="1">The sequence shown here is derived from an EMBL/GenBank/DDBJ whole genome shotgun (WGS) entry which is preliminary data.</text>
</comment>
<dbReference type="AlphaFoldDB" id="A0A5B7CMG4"/>